<name>S5YQ32_PARAH</name>
<gene>
    <name evidence="1" type="ORF">JCM7686_0290</name>
</gene>
<dbReference type="EMBL" id="CP006650">
    <property type="protein sequence ID" value="AGT07401.1"/>
    <property type="molecule type" value="Genomic_DNA"/>
</dbReference>
<keyword evidence="2" id="KW-1185">Reference proteome</keyword>
<reference evidence="1 2" key="1">
    <citation type="journal article" date="2014" name="BMC Genomics">
        <title>Architecture and functions of a multipartite genome of the methylotrophic bacterium Paracoccus aminophilus JCM 7686, containing primary and secondary chromids.</title>
        <authorList>
            <person name="Dziewit L."/>
            <person name="Czarnecki J."/>
            <person name="Wibberg D."/>
            <person name="Radlinska M."/>
            <person name="Mrozek P."/>
            <person name="Szymczak M."/>
            <person name="Schluter A."/>
            <person name="Puhler A."/>
            <person name="Bartosik D."/>
        </authorList>
    </citation>
    <scope>NUCLEOTIDE SEQUENCE [LARGE SCALE GENOMIC DNA]</scope>
    <source>
        <strain evidence="1">JCM 7686</strain>
    </source>
</reference>
<protein>
    <submittedName>
        <fullName evidence="1">Uncharacterized protein</fullName>
    </submittedName>
</protein>
<sequence length="130" mass="15373">MLNSTKKIYYQNRTQRPMVWCPLPTHTLDESYATENTGMTWRLRQVEGIRRSSLVQEGGFLAIIRMRVSTNPNRTKRTSVHSTPWLLWAKISDRFSINENMPRCHGSTRFHPNASVRHRTKEIRHILQRV</sequence>
<organism evidence="1 2">
    <name type="scientific">Paracoccus aminophilus JCM 7686</name>
    <dbReference type="NCBI Taxonomy" id="1367847"/>
    <lineage>
        <taxon>Bacteria</taxon>
        <taxon>Pseudomonadati</taxon>
        <taxon>Pseudomonadota</taxon>
        <taxon>Alphaproteobacteria</taxon>
        <taxon>Rhodobacterales</taxon>
        <taxon>Paracoccaceae</taxon>
        <taxon>Paracoccus</taxon>
    </lineage>
</organism>
<accession>S5YQ32</accession>
<proteinExistence type="predicted"/>
<dbReference type="AlphaFoldDB" id="S5YQ32"/>
<evidence type="ECO:0000313" key="1">
    <source>
        <dbReference type="EMBL" id="AGT07401.1"/>
    </source>
</evidence>
<dbReference type="KEGG" id="pami:JCM7686_0290"/>
<dbReference type="HOGENOM" id="CLU_1935996_0_0_5"/>
<dbReference type="Proteomes" id="UP000015480">
    <property type="component" value="Chromosome"/>
</dbReference>
<evidence type="ECO:0000313" key="2">
    <source>
        <dbReference type="Proteomes" id="UP000015480"/>
    </source>
</evidence>